<proteinExistence type="predicted"/>
<dbReference type="AlphaFoldDB" id="A0A0E9TXL1"/>
<accession>A0A0E9TXL1</accession>
<evidence type="ECO:0000313" key="1">
    <source>
        <dbReference type="EMBL" id="JAH58217.1"/>
    </source>
</evidence>
<reference evidence="1" key="1">
    <citation type="submission" date="2014-11" db="EMBL/GenBank/DDBJ databases">
        <authorList>
            <person name="Amaro Gonzalez C."/>
        </authorList>
    </citation>
    <scope>NUCLEOTIDE SEQUENCE</scope>
</reference>
<name>A0A0E9TXL1_ANGAN</name>
<organism evidence="1">
    <name type="scientific">Anguilla anguilla</name>
    <name type="common">European freshwater eel</name>
    <name type="synonym">Muraena anguilla</name>
    <dbReference type="NCBI Taxonomy" id="7936"/>
    <lineage>
        <taxon>Eukaryota</taxon>
        <taxon>Metazoa</taxon>
        <taxon>Chordata</taxon>
        <taxon>Craniata</taxon>
        <taxon>Vertebrata</taxon>
        <taxon>Euteleostomi</taxon>
        <taxon>Actinopterygii</taxon>
        <taxon>Neopterygii</taxon>
        <taxon>Teleostei</taxon>
        <taxon>Anguilliformes</taxon>
        <taxon>Anguillidae</taxon>
        <taxon>Anguilla</taxon>
    </lineage>
</organism>
<dbReference type="EMBL" id="GBXM01050360">
    <property type="protein sequence ID" value="JAH58217.1"/>
    <property type="molecule type" value="Transcribed_RNA"/>
</dbReference>
<protein>
    <submittedName>
        <fullName evidence="1">Uncharacterized protein</fullName>
    </submittedName>
</protein>
<sequence length="50" mass="5868">MCIELRLNKTGPTAFASKYEHLKLLPQQLKFPNQCPAKQLRLHSIQNQKY</sequence>
<reference evidence="1" key="2">
    <citation type="journal article" date="2015" name="Fish Shellfish Immunol.">
        <title>Early steps in the European eel (Anguilla anguilla)-Vibrio vulnificus interaction in the gills: Role of the RtxA13 toxin.</title>
        <authorList>
            <person name="Callol A."/>
            <person name="Pajuelo D."/>
            <person name="Ebbesson L."/>
            <person name="Teles M."/>
            <person name="MacKenzie S."/>
            <person name="Amaro C."/>
        </authorList>
    </citation>
    <scope>NUCLEOTIDE SEQUENCE</scope>
</reference>